<feature type="region of interest" description="Disordered" evidence="1">
    <location>
        <begin position="522"/>
        <end position="546"/>
    </location>
</feature>
<feature type="compositionally biased region" description="Basic and acidic residues" evidence="1">
    <location>
        <begin position="599"/>
        <end position="612"/>
    </location>
</feature>
<dbReference type="InterPro" id="IPR059025">
    <property type="entry name" value="STB6_N"/>
</dbReference>
<evidence type="ECO:0000313" key="4">
    <source>
        <dbReference type="EMBL" id="ODH29890.1"/>
    </source>
</evidence>
<dbReference type="PANTHER" id="PTHR31011:SF2">
    <property type="entry name" value="PROTEIN STB2-RELATED"/>
    <property type="match status" value="1"/>
</dbReference>
<feature type="compositionally biased region" description="Basic and acidic residues" evidence="1">
    <location>
        <begin position="566"/>
        <end position="582"/>
    </location>
</feature>
<reference evidence="4 5" key="1">
    <citation type="submission" date="2016-06" db="EMBL/GenBank/DDBJ databases">
        <authorList>
            <person name="Kjaerup R.B."/>
            <person name="Dalgaard T.S."/>
            <person name="Juul-Madsen H.R."/>
        </authorList>
    </citation>
    <scope>NUCLEOTIDE SEQUENCE [LARGE SCALE GENOMIC DNA]</scope>
    <source>
        <strain evidence="4 5">Pb300</strain>
    </source>
</reference>
<dbReference type="EMBL" id="LZYO01000129">
    <property type="protein sequence ID" value="ODH29890.1"/>
    <property type="molecule type" value="Genomic_DNA"/>
</dbReference>
<evidence type="ECO:0000256" key="2">
    <source>
        <dbReference type="SAM" id="Phobius"/>
    </source>
</evidence>
<dbReference type="PANTHER" id="PTHR31011">
    <property type="entry name" value="PROTEIN STB2-RELATED"/>
    <property type="match status" value="1"/>
</dbReference>
<dbReference type="AlphaFoldDB" id="A0A1D2JF91"/>
<feature type="transmembrane region" description="Helical" evidence="2">
    <location>
        <begin position="883"/>
        <end position="901"/>
    </location>
</feature>
<dbReference type="Proteomes" id="UP000242814">
    <property type="component" value="Unassembled WGS sequence"/>
</dbReference>
<feature type="compositionally biased region" description="Polar residues" evidence="1">
    <location>
        <begin position="455"/>
        <end position="464"/>
    </location>
</feature>
<accession>A0A1D2JF91</accession>
<feature type="compositionally biased region" description="Polar residues" evidence="1">
    <location>
        <begin position="1"/>
        <end position="17"/>
    </location>
</feature>
<sequence length="952" mass="106786">MAYPSDLSNFPSASGTASAHLDIRTPHGRGYSTAPNHIEVAEGPSPKYNHQRLVFTDPVAFRYLEEDPSTVVLDRRRTLTGYEIYIVEQWACSRVHPTFVINTYTGDPSHSAIVAVLSVPTDENAWSPRLRVYFNAISQFHARKRETPLGILMVTNLSSFPSALTVIPVPDGDVKRHRDDFIVNENLKRLCCSGRAGMNLRQPTATTQAKFYQLYRTSERVPFYSAVLELVKECQIALTIFDKLVPEYADGLLCDVTEKAINDWWTDTGTDFFNIEPSDGILGPTTVSALLGTLMGARNRLNTYGAPVPKDVFDVAALKRGIASFQKSQKLDGTRRLDRQTLDRLHRVTAKAASGDGWNVPRAVKSTVAELGGKGGEMVMGIVGGRDKAGISEVETIDMDRFVQLVSGERSKWLWHGKPRKTGSDIFRHVSGEDSMVFTNDDRGGYKWVSRKRSNTTSEYNSGRPSLETEHSGRLLDSQSHIYDDKEQPLKGALKRTVTGKVSDARAGFGRFRDAVGLPGLRSHHHKRSREGTDFETDLSGHPNVEYPSGLPIIKLADENVQEVIRPEHQDDTAQTLRERLPVEPSPITDSISPKHRTNHDELISNDEHSDAGEFQPSEDQEAAISTERGGNLPLKKVQEIPEELLGVTQSFDLPLRRPRSLDILPSKVSNPQRNSRWPRHLSFSVVEDTILVWNSIADWDPTLNTAKEATPATAMLREDILASDVRHFGCKIHDLRDKIAPWVEEQVSAVEYIDARAQARLEELNSTYQEKTEDFGMLRTRTADLVAVEGSGLLEAAKKVELLGAKLDYEINVLQSRIEDVELSVSDFERHIVGLENRVRDLVMDEKRKARKSWISWAPYFLFKLVRMYTPPRMDAYKAARTSLTFFTVITIALIIMTIINACICTNNFNKGLKPHISSRKVNNDDEKPNTTELSTNMKVGELLPVRMTID</sequence>
<keyword evidence="2" id="KW-1133">Transmembrane helix</keyword>
<proteinExistence type="predicted"/>
<dbReference type="InterPro" id="IPR038919">
    <property type="entry name" value="STB2/STB2"/>
</dbReference>
<feature type="domain" description="STB6-like N-terminal" evidence="3">
    <location>
        <begin position="51"/>
        <end position="190"/>
    </location>
</feature>
<comment type="caution">
    <text evidence="4">The sequence shown here is derived from an EMBL/GenBank/DDBJ whole genome shotgun (WGS) entry which is preliminary data.</text>
</comment>
<keyword evidence="2" id="KW-0812">Transmembrane</keyword>
<dbReference type="Pfam" id="PF25995">
    <property type="entry name" value="STB6_N"/>
    <property type="match status" value="1"/>
</dbReference>
<name>A0A1D2JF91_PARBR</name>
<evidence type="ECO:0000259" key="3">
    <source>
        <dbReference type="Pfam" id="PF25995"/>
    </source>
</evidence>
<protein>
    <recommendedName>
        <fullName evidence="3">STB6-like N-terminal domain-containing protein</fullName>
    </recommendedName>
</protein>
<dbReference type="VEuPathDB" id="FungiDB:PABG_01298"/>
<evidence type="ECO:0000313" key="5">
    <source>
        <dbReference type="Proteomes" id="UP000242814"/>
    </source>
</evidence>
<feature type="region of interest" description="Disordered" evidence="1">
    <location>
        <begin position="566"/>
        <end position="636"/>
    </location>
</feature>
<feature type="region of interest" description="Disordered" evidence="1">
    <location>
        <begin position="1"/>
        <end position="35"/>
    </location>
</feature>
<gene>
    <name evidence="4" type="ORF">ACO22_03655</name>
</gene>
<dbReference type="GO" id="GO:0070822">
    <property type="term" value="C:Sin3-type complex"/>
    <property type="evidence" value="ECO:0007669"/>
    <property type="project" value="TreeGrafter"/>
</dbReference>
<feature type="region of interest" description="Disordered" evidence="1">
    <location>
        <begin position="454"/>
        <end position="473"/>
    </location>
</feature>
<evidence type="ECO:0000256" key="1">
    <source>
        <dbReference type="SAM" id="MobiDB-lite"/>
    </source>
</evidence>
<keyword evidence="2" id="KW-0472">Membrane</keyword>
<dbReference type="VEuPathDB" id="FungiDB:PADG_03883"/>
<organism evidence="4 5">
    <name type="scientific">Paracoccidioides brasiliensis</name>
    <dbReference type="NCBI Taxonomy" id="121759"/>
    <lineage>
        <taxon>Eukaryota</taxon>
        <taxon>Fungi</taxon>
        <taxon>Dikarya</taxon>
        <taxon>Ascomycota</taxon>
        <taxon>Pezizomycotina</taxon>
        <taxon>Eurotiomycetes</taxon>
        <taxon>Eurotiomycetidae</taxon>
        <taxon>Onygenales</taxon>
        <taxon>Ajellomycetaceae</taxon>
        <taxon>Paracoccidioides</taxon>
    </lineage>
</organism>